<dbReference type="Gene3D" id="3.90.660.50">
    <property type="match status" value="1"/>
</dbReference>
<reference evidence="6" key="1">
    <citation type="journal article" date="2016" name="Genome Announc.">
        <title>Draft Genome Sequences of Five Rapidly Growing Mycobacterium Species, M. thermoresistibile, M. fortuitum subsp. acetamidolyticum, M. canariasense, M. brisbanense, and M. novocastrense.</title>
        <authorList>
            <person name="Katahira K."/>
            <person name="Ogura Y."/>
            <person name="Gotoh Y."/>
            <person name="Hayashi T."/>
        </authorList>
    </citation>
    <scope>NUCLEOTIDE SEQUENCE [LARGE SCALE GENOMIC DNA]</scope>
    <source>
        <strain evidence="6">JCM15298</strain>
    </source>
</reference>
<dbReference type="PANTHER" id="PTHR10668">
    <property type="entry name" value="PHYTOENE DEHYDROGENASE"/>
    <property type="match status" value="1"/>
</dbReference>
<dbReference type="RefSeq" id="WP_062655660.1">
    <property type="nucleotide sequence ID" value="NZ_BCSY01000035.1"/>
</dbReference>
<comment type="subunit">
    <text evidence="2">Interacts with COX5B; this interaction may contribute to localize PYROXD2 to the inner face of the inner mitochondrial membrane.</text>
</comment>
<dbReference type="InterPro" id="IPR036188">
    <property type="entry name" value="FAD/NAD-bd_sf"/>
</dbReference>
<dbReference type="STRING" id="228230.RMCC_1310"/>
<dbReference type="EMBL" id="BCSY01000035">
    <property type="protein sequence ID" value="GAS94344.1"/>
    <property type="molecule type" value="Genomic_DNA"/>
</dbReference>
<dbReference type="GO" id="GO:0016491">
    <property type="term" value="F:oxidoreductase activity"/>
    <property type="evidence" value="ECO:0007669"/>
    <property type="project" value="InterPro"/>
</dbReference>
<dbReference type="InterPro" id="IPR002937">
    <property type="entry name" value="Amino_oxidase"/>
</dbReference>
<evidence type="ECO:0000256" key="2">
    <source>
        <dbReference type="ARBA" id="ARBA00038825"/>
    </source>
</evidence>
<evidence type="ECO:0000313" key="6">
    <source>
        <dbReference type="Proteomes" id="UP000069443"/>
    </source>
</evidence>
<dbReference type="PANTHER" id="PTHR10668:SF103">
    <property type="entry name" value="PYRIDINE NUCLEOTIDE-DISULFIDE OXIDOREDUCTASE DOMAIN-CONTAINING PROTEIN 2"/>
    <property type="match status" value="1"/>
</dbReference>
<proteinExistence type="predicted"/>
<sequence>MPDSTDFDAIVIGAGHNGLAAAALLQRGGLRTVCLDAKLYAGGMASTVELFDGYKFEIAGSLQFPTSAVVSAELGLDELACVDVDVMSVSLRGIGDDPVVYYTDPMRLLTHLNEVHGAEAVNGMAGLMAWSQAPTRALGRFDAGRPPRTLDEMYACATNEFERSAISDMLFGSVTDVLNRYLPDGEKHGALRGMLSFLAVNTTYRGPATPGSAAALAFGLAVPDENAVLMKKLRGGIGALTGHLQRRLTEAGGELRLRAKVDQILVDRGRVTGVRLEDGSTVTAPVVISGVAPDLTVNELVDPAVMPADIRERFARIDHRGSYLQMHFALDGIPTFAEPYGILNDPEMQSAIGLFNTPEELQQQWEDSRRGIVPADPAIAMQLPSVHDPDLAPPGKHAVSAFSLWFPIQDGSESTSASYGELKAEMGRRVIEKLTRIAPDFEKLITRHTTFTPKHMGTMFGAPGGDYCHGLIHPEQMGPNRPGPRGYLDQPIPIEGLYLGSAGCHGGPGITFIPGYNAAMAVLG</sequence>
<evidence type="ECO:0000256" key="3">
    <source>
        <dbReference type="ARBA" id="ARBA00040298"/>
    </source>
</evidence>
<gene>
    <name evidence="5" type="ORF">RMCC_1310</name>
</gene>
<dbReference type="OrthoDB" id="9774675at2"/>
<organism evidence="5 6">
    <name type="scientific">Mycolicibacterium canariasense</name>
    <name type="common">Mycobacterium canariasense</name>
    <dbReference type="NCBI Taxonomy" id="228230"/>
    <lineage>
        <taxon>Bacteria</taxon>
        <taxon>Bacillati</taxon>
        <taxon>Actinomycetota</taxon>
        <taxon>Actinomycetes</taxon>
        <taxon>Mycobacteriales</taxon>
        <taxon>Mycobacteriaceae</taxon>
        <taxon>Mycolicibacterium</taxon>
    </lineage>
</organism>
<reference evidence="6" key="2">
    <citation type="submission" date="2016-02" db="EMBL/GenBank/DDBJ databases">
        <title>Draft genome sequence of five rapidly growing Mycobacterium species.</title>
        <authorList>
            <person name="Katahira K."/>
            <person name="Gotou Y."/>
            <person name="Iida K."/>
            <person name="Ogura Y."/>
            <person name="Hayashi T."/>
        </authorList>
    </citation>
    <scope>NUCLEOTIDE SEQUENCE [LARGE SCALE GENOMIC DNA]</scope>
    <source>
        <strain evidence="6">JCM15298</strain>
    </source>
</reference>
<feature type="domain" description="Amine oxidase" evidence="4">
    <location>
        <begin position="223"/>
        <end position="334"/>
    </location>
</feature>
<dbReference type="SUPFAM" id="SSF51905">
    <property type="entry name" value="FAD/NAD(P)-binding domain"/>
    <property type="match status" value="1"/>
</dbReference>
<dbReference type="Pfam" id="PF13450">
    <property type="entry name" value="NAD_binding_8"/>
    <property type="match status" value="1"/>
</dbReference>
<dbReference type="GO" id="GO:0005829">
    <property type="term" value="C:cytosol"/>
    <property type="evidence" value="ECO:0007669"/>
    <property type="project" value="TreeGrafter"/>
</dbReference>
<dbReference type="Gene3D" id="3.50.50.60">
    <property type="entry name" value="FAD/NAD(P)-binding domain"/>
    <property type="match status" value="2"/>
</dbReference>
<dbReference type="Proteomes" id="UP000069443">
    <property type="component" value="Unassembled WGS sequence"/>
</dbReference>
<dbReference type="AlphaFoldDB" id="A0A100WA46"/>
<comment type="function">
    <text evidence="1">Probable oxidoreductase that may play a role as regulator of mitochondrial function.</text>
</comment>
<accession>A0A100WA46</accession>
<dbReference type="Pfam" id="PF01593">
    <property type="entry name" value="Amino_oxidase"/>
    <property type="match status" value="1"/>
</dbReference>
<name>A0A100WA46_MYCCR</name>
<evidence type="ECO:0000313" key="5">
    <source>
        <dbReference type="EMBL" id="GAS94344.1"/>
    </source>
</evidence>
<evidence type="ECO:0000259" key="4">
    <source>
        <dbReference type="Pfam" id="PF01593"/>
    </source>
</evidence>
<comment type="caution">
    <text evidence="5">The sequence shown here is derived from an EMBL/GenBank/DDBJ whole genome shotgun (WGS) entry which is preliminary data.</text>
</comment>
<keyword evidence="6" id="KW-1185">Reference proteome</keyword>
<protein>
    <recommendedName>
        <fullName evidence="3">Pyridine nucleotide-disulfide oxidoreductase domain-containing protein 2</fullName>
    </recommendedName>
</protein>
<evidence type="ECO:0000256" key="1">
    <source>
        <dbReference type="ARBA" id="ARBA00037217"/>
    </source>
</evidence>